<keyword evidence="3" id="KW-1185">Reference proteome</keyword>
<evidence type="ECO:0000313" key="3">
    <source>
        <dbReference type="Proteomes" id="UP000055060"/>
    </source>
</evidence>
<organism evidence="2">
    <name type="scientific">Longilinea arvoryzae</name>
    <dbReference type="NCBI Taxonomy" id="360412"/>
    <lineage>
        <taxon>Bacteria</taxon>
        <taxon>Bacillati</taxon>
        <taxon>Chloroflexota</taxon>
        <taxon>Anaerolineae</taxon>
        <taxon>Anaerolineales</taxon>
        <taxon>Anaerolineaceae</taxon>
        <taxon>Longilinea</taxon>
    </lineage>
</organism>
<accession>A0A0S7BL67</accession>
<name>A0A0S7BL67_9CHLR</name>
<sequence>MIDKTNPGGAASRHQSDRLVLVLILLLVFLMAARTPLDTDLWWHLRAGETTLQNGQPMLTDTLSYTRAGSPWINHSWLAEVGMALLFRTAGYLGLCAAVAFFAAASMAILYRQMEGPALLRAFIILLATLVAAVVWTVRPQILSLVLLAVCGLILDQYRRKGIDRLWLLPPVFVLWSNLHGGYPLGLLLIGAVTAGEVVDGLYGNQTRWRERWLRLRHLLIILALCELAVVINPNGLSMWKIPFQTVGVGVLQKAIPEWASPDFHDLVQQPFLWMLLLVIGIFSLAGRRIDGADWMAVVLFGAGGLMARRNFGPFAMVSAPILARYTWEAWQAFQGAHPGMTGRRTLSKIDRPVAPAFRKGLNLFLAALIGFVALIKLFVVSQPQLVSAYEHTLFPVDAVAWLQKNPQAGSLFNSYAWGGYLAWAYPEKAVFLDGRTDLFGDEIIDEWLTVTQAGAGWQKVLQKWQVRTVLLEPDQPVTNLLAGEGWKLVYQDATAVIYRKEPAR</sequence>
<evidence type="ECO:0008006" key="4">
    <source>
        <dbReference type="Google" id="ProtNLM"/>
    </source>
</evidence>
<evidence type="ECO:0000256" key="1">
    <source>
        <dbReference type="SAM" id="Phobius"/>
    </source>
</evidence>
<dbReference type="STRING" id="360412.LARV_02398"/>
<feature type="transmembrane region" description="Helical" evidence="1">
    <location>
        <begin position="216"/>
        <end position="234"/>
    </location>
</feature>
<protein>
    <recommendedName>
        <fullName evidence="4">Glycosyltransferase RgtA/B/C/D-like domain-containing protein</fullName>
    </recommendedName>
</protein>
<dbReference type="AlphaFoldDB" id="A0A0S7BL67"/>
<dbReference type="RefSeq" id="WP_075073867.1">
    <property type="nucleotide sequence ID" value="NZ_DF967972.1"/>
</dbReference>
<feature type="transmembrane region" description="Helical" evidence="1">
    <location>
        <begin position="362"/>
        <end position="380"/>
    </location>
</feature>
<feature type="transmembrane region" description="Helical" evidence="1">
    <location>
        <begin position="90"/>
        <end position="111"/>
    </location>
</feature>
<keyword evidence="1" id="KW-0812">Transmembrane</keyword>
<dbReference type="EMBL" id="DF967972">
    <property type="protein sequence ID" value="GAP14625.1"/>
    <property type="molecule type" value="Genomic_DNA"/>
</dbReference>
<feature type="transmembrane region" description="Helical" evidence="1">
    <location>
        <begin position="267"/>
        <end position="286"/>
    </location>
</feature>
<reference evidence="2" key="1">
    <citation type="submission" date="2015-07" db="EMBL/GenBank/DDBJ databases">
        <title>Draft Genome Sequences of Anaerolinea thermolimosa IMO-1, Bellilinea caldifistulae GOMI-1, Leptolinea tardivitalis YMTK-2, Levilinea saccharolytica KIBI-1,Longilinea arvoryzae KOME-1, Previously Described as Members of the Anaerolineaceae (Chloroflexi).</title>
        <authorList>
            <person name="Sekiguchi Y."/>
            <person name="Ohashi A."/>
            <person name="Matsuura N."/>
            <person name="Tourlousse M.D."/>
        </authorList>
    </citation>
    <scope>NUCLEOTIDE SEQUENCE [LARGE SCALE GENOMIC DNA]</scope>
    <source>
        <strain evidence="2">KOME-1</strain>
    </source>
</reference>
<proteinExistence type="predicted"/>
<keyword evidence="1" id="KW-0472">Membrane</keyword>
<evidence type="ECO:0000313" key="2">
    <source>
        <dbReference type="EMBL" id="GAP14625.1"/>
    </source>
</evidence>
<dbReference type="Proteomes" id="UP000055060">
    <property type="component" value="Unassembled WGS sequence"/>
</dbReference>
<keyword evidence="1" id="KW-1133">Transmembrane helix</keyword>
<gene>
    <name evidence="2" type="ORF">LARV_02398</name>
</gene>
<feature type="transmembrane region" description="Helical" evidence="1">
    <location>
        <begin position="118"/>
        <end position="136"/>
    </location>
</feature>